<sequence length="119" mass="12986">MERLEKDWDGFFIDSDHPELTRTIVHARADTVAAPRAARRYRNLLLDTGFANPHIEVHTGVFTDGTLLPMLTGIAHAAAAVGAITSEEAGEWIGDQTRRGQGDRGFVAIPLFLAHAARP</sequence>
<dbReference type="EMBL" id="CP070615">
    <property type="protein sequence ID" value="QSE87788.1"/>
    <property type="molecule type" value="Genomic_DNA"/>
</dbReference>
<evidence type="ECO:0000313" key="2">
    <source>
        <dbReference type="Proteomes" id="UP000662986"/>
    </source>
</evidence>
<keyword evidence="2" id="KW-1185">Reference proteome</keyword>
<gene>
    <name evidence="1" type="ORF">JWS13_03505</name>
</gene>
<dbReference type="Proteomes" id="UP000662986">
    <property type="component" value="Plasmid unnamed4"/>
</dbReference>
<accession>A0A974VY66</accession>
<protein>
    <submittedName>
        <fullName evidence="1">Uncharacterized protein</fullName>
    </submittedName>
</protein>
<proteinExistence type="predicted"/>
<name>A0A974VY66_9NOCA</name>
<evidence type="ECO:0000313" key="1">
    <source>
        <dbReference type="EMBL" id="QSE87788.1"/>
    </source>
</evidence>
<organism evidence="1 2">
    <name type="scientific">Rhodococcus pseudokoreensis</name>
    <dbReference type="NCBI Taxonomy" id="2811421"/>
    <lineage>
        <taxon>Bacteria</taxon>
        <taxon>Bacillati</taxon>
        <taxon>Actinomycetota</taxon>
        <taxon>Actinomycetes</taxon>
        <taxon>Mycobacteriales</taxon>
        <taxon>Nocardiaceae</taxon>
        <taxon>Rhodococcus</taxon>
    </lineage>
</organism>
<geneLocation type="plasmid" evidence="1 2">
    <name>unnamed4</name>
</geneLocation>
<reference evidence="1 2" key="2">
    <citation type="journal article" date="2022" name="Arch. Microbiol.">
        <title>Rhodococcus pseudokoreensis sp. nov. isolated from the rhizosphere of young M26 apple rootstocks.</title>
        <authorList>
            <person name="Kampfer P."/>
            <person name="Glaeser S.P."/>
            <person name="Blom J."/>
            <person name="Wolf J."/>
            <person name="Benning S."/>
            <person name="Schloter M."/>
            <person name="Neumann-Schaal M."/>
        </authorList>
    </citation>
    <scope>NUCLEOTIDE SEQUENCE [LARGE SCALE GENOMIC DNA]</scope>
    <source>
        <strain evidence="1 2">R79</strain>
    </source>
</reference>
<reference evidence="1 2" key="1">
    <citation type="journal article" date="2021" name="Microbiol. Resour. Announc.">
        <title>Complete Genome Sequences of Two Rhodococcus sp. Strains with Large and Linear Chromosomes, Isolated from Apple Rhizosphere.</title>
        <authorList>
            <person name="Benning S."/>
            <person name="Brugnone N."/>
            <person name="Siani R."/>
            <person name="Kublik S."/>
            <person name="Schloter M."/>
            <person name="Rad V."/>
        </authorList>
    </citation>
    <scope>NUCLEOTIDE SEQUENCE [LARGE SCALE GENOMIC DNA]</scope>
    <source>
        <strain evidence="1 2">R79</strain>
    </source>
</reference>
<keyword evidence="1" id="KW-0614">Plasmid</keyword>